<evidence type="ECO:0000256" key="2">
    <source>
        <dbReference type="ARBA" id="ARBA00022801"/>
    </source>
</evidence>
<evidence type="ECO:0000259" key="3">
    <source>
        <dbReference type="Pfam" id="PF07910"/>
    </source>
</evidence>
<feature type="domain" description="UFSP1/2/DUB catalytic" evidence="3">
    <location>
        <begin position="18"/>
        <end position="203"/>
    </location>
</feature>
<protein>
    <recommendedName>
        <fullName evidence="3">UFSP1/2/DUB catalytic domain-containing protein</fullName>
    </recommendedName>
</protein>
<proteinExistence type="inferred from homology"/>
<dbReference type="GO" id="GO:0071567">
    <property type="term" value="F:deUFMylase activity"/>
    <property type="evidence" value="ECO:0007669"/>
    <property type="project" value="TreeGrafter"/>
</dbReference>
<gene>
    <name evidence="4" type="ORF">SNE40_018705</name>
</gene>
<keyword evidence="2" id="KW-0378">Hydrolase</keyword>
<dbReference type="EMBL" id="JAZGQO010000014">
    <property type="protein sequence ID" value="KAK6170278.1"/>
    <property type="molecule type" value="Genomic_DNA"/>
</dbReference>
<comment type="similarity">
    <text evidence="1">Belongs to the peptidase C78 family.</text>
</comment>
<reference evidence="4 5" key="1">
    <citation type="submission" date="2024-01" db="EMBL/GenBank/DDBJ databases">
        <title>The genome of the rayed Mediterranean limpet Patella caerulea (Linnaeus, 1758).</title>
        <authorList>
            <person name="Anh-Thu Weber A."/>
            <person name="Halstead-Nussloch G."/>
        </authorList>
    </citation>
    <scope>NUCLEOTIDE SEQUENCE [LARGE SCALE GENOMIC DNA]</scope>
    <source>
        <strain evidence="4">AATW-2023a</strain>
        <tissue evidence="4">Whole specimen</tissue>
    </source>
</reference>
<accession>A0AAN8P8K1</accession>
<dbReference type="PANTHER" id="PTHR48153">
    <property type="entry name" value="UFM1-SPECIFIC PROTEASE 2"/>
    <property type="match status" value="1"/>
</dbReference>
<evidence type="ECO:0000313" key="5">
    <source>
        <dbReference type="Proteomes" id="UP001347796"/>
    </source>
</evidence>
<dbReference type="Pfam" id="PF07910">
    <property type="entry name" value="Peptidase_C78"/>
    <property type="match status" value="1"/>
</dbReference>
<evidence type="ECO:0000313" key="4">
    <source>
        <dbReference type="EMBL" id="KAK6170278.1"/>
    </source>
</evidence>
<dbReference type="InterPro" id="IPR038765">
    <property type="entry name" value="Papain-like_cys_pep_sf"/>
</dbReference>
<dbReference type="PANTHER" id="PTHR48153:SF3">
    <property type="entry name" value="INACTIVE UFM1-SPECIFIC PROTEASE 1"/>
    <property type="match status" value="1"/>
</dbReference>
<dbReference type="InterPro" id="IPR012462">
    <property type="entry name" value="UFSP1/2_DUB_cat"/>
</dbReference>
<keyword evidence="5" id="KW-1185">Reference proteome</keyword>
<name>A0AAN8P8K1_PATCE</name>
<dbReference type="AlphaFoldDB" id="A0AAN8P8K1"/>
<sequence length="216" mass="24165">MELTMNAHNGLAKPGSSVALVSGTYKYYHYGCDNTQDQGWGCGYRTLQTICSWIEHEKQQKECPPSVPSLMQIQEALVTMGDKNPPFKGSKEWIGSFEVCLCVDYFYQVPCKILHINHGSELNSYLDELFNHFKDKGSPVMIGGETDNSSKGIMGVCKEPPSLLIVDPHYSGPPLSNTELQDRGWVHWKNLETFSSDSFYNLCLPQITSSSSISPR</sequence>
<evidence type="ECO:0000256" key="1">
    <source>
        <dbReference type="ARBA" id="ARBA00008552"/>
    </source>
</evidence>
<organism evidence="4 5">
    <name type="scientific">Patella caerulea</name>
    <name type="common">Rayed Mediterranean limpet</name>
    <dbReference type="NCBI Taxonomy" id="87958"/>
    <lineage>
        <taxon>Eukaryota</taxon>
        <taxon>Metazoa</taxon>
        <taxon>Spiralia</taxon>
        <taxon>Lophotrochozoa</taxon>
        <taxon>Mollusca</taxon>
        <taxon>Gastropoda</taxon>
        <taxon>Patellogastropoda</taxon>
        <taxon>Patelloidea</taxon>
        <taxon>Patellidae</taxon>
        <taxon>Patella</taxon>
    </lineage>
</organism>
<dbReference type="SUPFAM" id="SSF54001">
    <property type="entry name" value="Cysteine proteinases"/>
    <property type="match status" value="1"/>
</dbReference>
<comment type="caution">
    <text evidence="4">The sequence shown here is derived from an EMBL/GenBank/DDBJ whole genome shotgun (WGS) entry which is preliminary data.</text>
</comment>
<dbReference type="Proteomes" id="UP001347796">
    <property type="component" value="Unassembled WGS sequence"/>
</dbReference>
<dbReference type="Gene3D" id="3.90.70.130">
    <property type="match status" value="1"/>
</dbReference>